<keyword evidence="2" id="KW-0732">Signal</keyword>
<keyword evidence="3" id="KW-0574">Periplasm</keyword>
<dbReference type="PANTHER" id="PTHR39210:SF1">
    <property type="entry name" value="HEPARIN-SULFATE LYASE"/>
    <property type="match status" value="1"/>
</dbReference>
<dbReference type="Pfam" id="PF07940">
    <property type="entry name" value="Hepar_II_III_C"/>
    <property type="match status" value="1"/>
</dbReference>
<accession>A0A4S1DUQ6</accession>
<proteinExistence type="predicted"/>
<dbReference type="Gene3D" id="1.50.10.100">
    <property type="entry name" value="Chondroitin AC/alginate lyase"/>
    <property type="match status" value="1"/>
</dbReference>
<name>A0A4S1DUQ6_9FLAO</name>
<dbReference type="AlphaFoldDB" id="A0A4S1DUQ6"/>
<dbReference type="Pfam" id="PF16889">
    <property type="entry name" value="Hepar_II_III_N"/>
    <property type="match status" value="1"/>
</dbReference>
<protein>
    <submittedName>
        <fullName evidence="7">Alginate lyase family protein</fullName>
    </submittedName>
</protein>
<dbReference type="InterPro" id="IPR031680">
    <property type="entry name" value="Hepar_II_III_N"/>
</dbReference>
<dbReference type="OrthoDB" id="7335480at2"/>
<dbReference type="PANTHER" id="PTHR39210">
    <property type="entry name" value="HEPARIN-SULFATE LYASE"/>
    <property type="match status" value="1"/>
</dbReference>
<comment type="subcellular location">
    <subcellularLocation>
        <location evidence="1">Periplasm</location>
    </subcellularLocation>
</comment>
<evidence type="ECO:0000256" key="1">
    <source>
        <dbReference type="ARBA" id="ARBA00004418"/>
    </source>
</evidence>
<feature type="domain" description="Heparin-sulfate lyase N-terminal" evidence="6">
    <location>
        <begin position="49"/>
        <end position="360"/>
    </location>
</feature>
<sequence>MTFGIRKIFVFSIILSISIYASGQKSWKEITSVKHLNENYPDLIQKMLNQFNLDYLGLERVKTAYENDDILNACNFLLEYYKTASASKHLIKYKPIKTNKTDLVADTILKNIFTVQTVKGQVPWNEDGHRDWYYKGPNNDAEWAWLSNRHEQLEQVFEAYLETENPKYVNYIDQFFRDFIIKSLPYPSKRSSGSIWRGLEVSFRNKRWTRLFFGLINNEQFSPATQLLILSSLPDHGDYNRNYHARGNWLTMELSGLAVVASNFPEYKKSNEWLDYAIDKMSESIKHQVYPDGVQKELASHYHHVALENFEEFKNTCEIVDKKMPDSYTKTLETMYDYLAKSVRPNGYGALTNDSDLNNNRNALLKAAIKYKRPDWEYIASNGKTGIKPKDKGSHFYSWGGQLISRSNYSYNAHWSLFDIGPWGTGHEHSDKLHLSISAYGKDFLVDSGRFAYTGEVAKKFRAYAIGSASHNVILIDSKGQDRGPSEIKSPLSNDTYKITDEFDFATNSFESYKGLEGKAKHIRSVFYVRGKFWVVVDRIETDRPRQIEALWHWHPNRKVEHEETIVKTGDLNGNLAIIPVGKKDFKIELIKGREFPTPQGWYSSEYNVFEPNVASSYVTTIKNDATFVWILQPYEKEMTEIMTKITSENRDEIKIEVKSKKNRYQINIPYYNSNKATLIKK</sequence>
<dbReference type="GO" id="GO:0016829">
    <property type="term" value="F:lyase activity"/>
    <property type="evidence" value="ECO:0007669"/>
    <property type="project" value="UniProtKB-KW"/>
</dbReference>
<organism evidence="7 8">
    <name type="scientific">Flavivirga rizhaonensis</name>
    <dbReference type="NCBI Taxonomy" id="2559571"/>
    <lineage>
        <taxon>Bacteria</taxon>
        <taxon>Pseudomonadati</taxon>
        <taxon>Bacteroidota</taxon>
        <taxon>Flavobacteriia</taxon>
        <taxon>Flavobacteriales</taxon>
        <taxon>Flavobacteriaceae</taxon>
        <taxon>Flavivirga</taxon>
    </lineage>
</organism>
<dbReference type="InterPro" id="IPR012480">
    <property type="entry name" value="Hepar_II_III_C"/>
</dbReference>
<evidence type="ECO:0000256" key="3">
    <source>
        <dbReference type="ARBA" id="ARBA00022764"/>
    </source>
</evidence>
<evidence type="ECO:0000256" key="4">
    <source>
        <dbReference type="ARBA" id="ARBA00023239"/>
    </source>
</evidence>
<dbReference type="Gene3D" id="2.70.98.70">
    <property type="match status" value="1"/>
</dbReference>
<evidence type="ECO:0000256" key="2">
    <source>
        <dbReference type="ARBA" id="ARBA00022729"/>
    </source>
</evidence>
<dbReference type="GO" id="GO:0042597">
    <property type="term" value="C:periplasmic space"/>
    <property type="evidence" value="ECO:0007669"/>
    <property type="project" value="UniProtKB-SubCell"/>
</dbReference>
<comment type="caution">
    <text evidence="7">The sequence shown here is derived from an EMBL/GenBank/DDBJ whole genome shotgun (WGS) entry which is preliminary data.</text>
</comment>
<dbReference type="RefSeq" id="WP_135877844.1">
    <property type="nucleotide sequence ID" value="NZ_SRSO01000020.1"/>
</dbReference>
<evidence type="ECO:0000313" key="7">
    <source>
        <dbReference type="EMBL" id="TGV01810.1"/>
    </source>
</evidence>
<keyword evidence="8" id="KW-1185">Reference proteome</keyword>
<dbReference type="EMBL" id="SRSO01000020">
    <property type="protein sequence ID" value="TGV01810.1"/>
    <property type="molecule type" value="Genomic_DNA"/>
</dbReference>
<reference evidence="7 8" key="1">
    <citation type="submission" date="2019-04" db="EMBL/GenBank/DDBJ databases">
        <authorList>
            <person name="Liu A."/>
        </authorList>
    </citation>
    <scope>NUCLEOTIDE SEQUENCE [LARGE SCALE GENOMIC DNA]</scope>
    <source>
        <strain evidence="7 8">RZ03</strain>
    </source>
</reference>
<dbReference type="Proteomes" id="UP000307602">
    <property type="component" value="Unassembled WGS sequence"/>
</dbReference>
<keyword evidence="4 7" id="KW-0456">Lyase</keyword>
<dbReference type="InterPro" id="IPR008929">
    <property type="entry name" value="Chondroitin_lyas"/>
</dbReference>
<evidence type="ECO:0000313" key="8">
    <source>
        <dbReference type="Proteomes" id="UP000307602"/>
    </source>
</evidence>
<gene>
    <name evidence="7" type="ORF">EM932_14140</name>
</gene>
<evidence type="ECO:0000259" key="5">
    <source>
        <dbReference type="Pfam" id="PF07940"/>
    </source>
</evidence>
<evidence type="ECO:0000259" key="6">
    <source>
        <dbReference type="Pfam" id="PF16889"/>
    </source>
</evidence>
<dbReference type="SUPFAM" id="SSF48230">
    <property type="entry name" value="Chondroitin AC/alginate lyase"/>
    <property type="match status" value="1"/>
</dbReference>
<feature type="domain" description="Heparinase II/III-like C-terminal" evidence="5">
    <location>
        <begin position="412"/>
        <end position="624"/>
    </location>
</feature>